<keyword evidence="1" id="KW-0472">Membrane</keyword>
<dbReference type="EMBL" id="JAPFFF010000037">
    <property type="protein sequence ID" value="KAK8842793.1"/>
    <property type="molecule type" value="Genomic_DNA"/>
</dbReference>
<gene>
    <name evidence="2" type="ORF">M9Y10_025659</name>
</gene>
<feature type="transmembrane region" description="Helical" evidence="1">
    <location>
        <begin position="190"/>
        <end position="210"/>
    </location>
</feature>
<feature type="transmembrane region" description="Helical" evidence="1">
    <location>
        <begin position="61"/>
        <end position="79"/>
    </location>
</feature>
<accession>A0ABR2HAD6</accession>
<organism evidence="2 3">
    <name type="scientific">Tritrichomonas musculus</name>
    <dbReference type="NCBI Taxonomy" id="1915356"/>
    <lineage>
        <taxon>Eukaryota</taxon>
        <taxon>Metamonada</taxon>
        <taxon>Parabasalia</taxon>
        <taxon>Tritrichomonadida</taxon>
        <taxon>Tritrichomonadidae</taxon>
        <taxon>Tritrichomonas</taxon>
    </lineage>
</organism>
<name>A0ABR2HAD6_9EUKA</name>
<keyword evidence="1" id="KW-0812">Transmembrane</keyword>
<keyword evidence="1" id="KW-1133">Transmembrane helix</keyword>
<evidence type="ECO:0000256" key="1">
    <source>
        <dbReference type="SAM" id="Phobius"/>
    </source>
</evidence>
<feature type="transmembrane region" description="Helical" evidence="1">
    <location>
        <begin position="26"/>
        <end position="49"/>
    </location>
</feature>
<feature type="transmembrane region" description="Helical" evidence="1">
    <location>
        <begin position="165"/>
        <end position="184"/>
    </location>
</feature>
<protein>
    <submittedName>
        <fullName evidence="2">Uncharacterized protein</fullName>
    </submittedName>
</protein>
<sequence>MIHSSRSSSRTPSPISRRRNTSNTGILEDIISIITIIFSITLIILIPYVILSTLKGNCHQYAIHAAFICSILFHFIMVIHKLITSEKHNFLTVWYNIHFHYFLNNIFLYYSRLNLFPFFISVGTRSFFALFKNLDNIYSNKPGENARIVLSFTKPVINSIQLHRFASILEILELPCLIVLAFIVSRNIRVLAVLSVNFFFLLMCYQTDPYHRWVWQSMRKFFIDRAHKHRDSFGNFLFKIVSLFDFYSDFAQFLFPPIKGSVDY</sequence>
<evidence type="ECO:0000313" key="2">
    <source>
        <dbReference type="EMBL" id="KAK8842793.1"/>
    </source>
</evidence>
<proteinExistence type="predicted"/>
<keyword evidence="3" id="KW-1185">Reference proteome</keyword>
<reference evidence="2 3" key="1">
    <citation type="submission" date="2024-04" db="EMBL/GenBank/DDBJ databases">
        <title>Tritrichomonas musculus Genome.</title>
        <authorList>
            <person name="Alves-Ferreira E."/>
            <person name="Grigg M."/>
            <person name="Lorenzi H."/>
            <person name="Galac M."/>
        </authorList>
    </citation>
    <scope>NUCLEOTIDE SEQUENCE [LARGE SCALE GENOMIC DNA]</scope>
    <source>
        <strain evidence="2 3">EAF2021</strain>
    </source>
</reference>
<dbReference type="Proteomes" id="UP001470230">
    <property type="component" value="Unassembled WGS sequence"/>
</dbReference>
<evidence type="ECO:0000313" key="3">
    <source>
        <dbReference type="Proteomes" id="UP001470230"/>
    </source>
</evidence>
<comment type="caution">
    <text evidence="2">The sequence shown here is derived from an EMBL/GenBank/DDBJ whole genome shotgun (WGS) entry which is preliminary data.</text>
</comment>